<dbReference type="PROSITE" id="PS50943">
    <property type="entry name" value="HTH_CROC1"/>
    <property type="match status" value="1"/>
</dbReference>
<dbReference type="CDD" id="cd00093">
    <property type="entry name" value="HTH_XRE"/>
    <property type="match status" value="1"/>
</dbReference>
<dbReference type="AlphaFoldDB" id="A0A2T5RF90"/>
<dbReference type="PANTHER" id="PTHR46558:SF4">
    <property type="entry name" value="DNA-BIDING PHAGE PROTEIN"/>
    <property type="match status" value="1"/>
</dbReference>
<evidence type="ECO:0000259" key="2">
    <source>
        <dbReference type="PROSITE" id="PS50943"/>
    </source>
</evidence>
<name>A0A2T5RF90_9FIRM</name>
<dbReference type="SUPFAM" id="SSF47413">
    <property type="entry name" value="lambda repressor-like DNA-binding domains"/>
    <property type="match status" value="1"/>
</dbReference>
<gene>
    <name evidence="4" type="ORF">C7957_1634</name>
    <name evidence="3" type="ORF">C8C76_1618</name>
</gene>
<dbReference type="Proteomes" id="UP000295176">
    <property type="component" value="Unassembled WGS sequence"/>
</dbReference>
<dbReference type="RefSeq" id="WP_108142893.1">
    <property type="nucleotide sequence ID" value="NZ_QAXS01000061.1"/>
</dbReference>
<reference evidence="3 5" key="1">
    <citation type="submission" date="2018-04" db="EMBL/GenBank/DDBJ databases">
        <title>Subsurface microbial communities from deep shales in Ohio and West Virginia, USA.</title>
        <authorList>
            <person name="Wrighton K."/>
        </authorList>
    </citation>
    <scope>NUCLEOTIDE SEQUENCE [LARGE SCALE GENOMIC DNA]</scope>
    <source>
        <strain evidence="4 6">MSL 7</strain>
        <strain evidence="3 5">WC1</strain>
    </source>
</reference>
<dbReference type="GO" id="GO:0003677">
    <property type="term" value="F:DNA binding"/>
    <property type="evidence" value="ECO:0007669"/>
    <property type="project" value="UniProtKB-KW"/>
</dbReference>
<dbReference type="PANTHER" id="PTHR46558">
    <property type="entry name" value="TRACRIPTIONAL REGULATORY PROTEIN-RELATED-RELATED"/>
    <property type="match status" value="1"/>
</dbReference>
<comment type="caution">
    <text evidence="3">The sequence shown here is derived from an EMBL/GenBank/DDBJ whole genome shotgun (WGS) entry which is preliminary data.</text>
</comment>
<dbReference type="EMBL" id="QAXS01000061">
    <property type="protein sequence ID" value="PTV92956.1"/>
    <property type="molecule type" value="Genomic_DNA"/>
</dbReference>
<accession>A0A2T5RF90</accession>
<evidence type="ECO:0000313" key="6">
    <source>
        <dbReference type="Proteomes" id="UP000295176"/>
    </source>
</evidence>
<proteinExistence type="predicted"/>
<dbReference type="EMBL" id="SNXX01000063">
    <property type="protein sequence ID" value="TDP79503.1"/>
    <property type="molecule type" value="Genomic_DNA"/>
</dbReference>
<dbReference type="Gene3D" id="1.10.260.40">
    <property type="entry name" value="lambda repressor-like DNA-binding domains"/>
    <property type="match status" value="1"/>
</dbReference>
<dbReference type="Pfam" id="PF01381">
    <property type="entry name" value="HTH_3"/>
    <property type="match status" value="1"/>
</dbReference>
<dbReference type="InterPro" id="IPR001387">
    <property type="entry name" value="Cro/C1-type_HTH"/>
</dbReference>
<evidence type="ECO:0000313" key="4">
    <source>
        <dbReference type="EMBL" id="TDP79503.1"/>
    </source>
</evidence>
<evidence type="ECO:0000313" key="3">
    <source>
        <dbReference type="EMBL" id="PTV92956.1"/>
    </source>
</evidence>
<keyword evidence="1 3" id="KW-0238">DNA-binding</keyword>
<dbReference type="SMART" id="SM00530">
    <property type="entry name" value="HTH_XRE"/>
    <property type="match status" value="1"/>
</dbReference>
<organism evidence="3 5">
    <name type="scientific">Halanaerobium saccharolyticum</name>
    <dbReference type="NCBI Taxonomy" id="43595"/>
    <lineage>
        <taxon>Bacteria</taxon>
        <taxon>Bacillati</taxon>
        <taxon>Bacillota</taxon>
        <taxon>Clostridia</taxon>
        <taxon>Halanaerobiales</taxon>
        <taxon>Halanaerobiaceae</taxon>
        <taxon>Halanaerobium</taxon>
    </lineage>
</organism>
<feature type="domain" description="HTH cro/C1-type" evidence="2">
    <location>
        <begin position="21"/>
        <end position="66"/>
    </location>
</feature>
<evidence type="ECO:0000313" key="5">
    <source>
        <dbReference type="Proteomes" id="UP000244089"/>
    </source>
</evidence>
<dbReference type="InterPro" id="IPR010982">
    <property type="entry name" value="Lambda_DNA-bd_dom_sf"/>
</dbReference>
<evidence type="ECO:0000256" key="1">
    <source>
        <dbReference type="ARBA" id="ARBA00023125"/>
    </source>
</evidence>
<dbReference type="Proteomes" id="UP000244089">
    <property type="component" value="Unassembled WGS sequence"/>
</dbReference>
<dbReference type="OrthoDB" id="2111891at2"/>
<sequence>MKDLNRIVGQKIQMKLDEIAMSQTDLAERLGTSRQMVNKIIHGRKNITLTEIKEIAQILNLDVNELMKEDQELSEDPVVAFMGSVKTKAAEEGLRTAKKAMDLIIFHRDIQEEFNNILNE</sequence>
<protein>
    <submittedName>
        <fullName evidence="3">DNA-binding XRE family transcriptional regulator</fullName>
    </submittedName>
</protein>